<proteinExistence type="predicted"/>
<keyword evidence="1" id="KW-0723">Serine/threonine-protein kinase</keyword>
<evidence type="ECO:0000313" key="8">
    <source>
        <dbReference type="Proteomes" id="UP000233556"/>
    </source>
</evidence>
<keyword evidence="4" id="KW-0418">Kinase</keyword>
<dbReference type="GO" id="GO:0034501">
    <property type="term" value="P:protein localization to kinetochore"/>
    <property type="evidence" value="ECO:0007669"/>
    <property type="project" value="TreeGrafter"/>
</dbReference>
<dbReference type="GO" id="GO:0005524">
    <property type="term" value="F:ATP binding"/>
    <property type="evidence" value="ECO:0007669"/>
    <property type="project" value="UniProtKB-KW"/>
</dbReference>
<dbReference type="GO" id="GO:0004674">
    <property type="term" value="F:protein serine/threonine kinase activity"/>
    <property type="evidence" value="ECO:0007669"/>
    <property type="project" value="UniProtKB-KW"/>
</dbReference>
<evidence type="ECO:0000313" key="7">
    <source>
        <dbReference type="EMBL" id="PKU27992.1"/>
    </source>
</evidence>
<evidence type="ECO:0000256" key="4">
    <source>
        <dbReference type="ARBA" id="ARBA00022777"/>
    </source>
</evidence>
<keyword evidence="3" id="KW-0547">Nucleotide-binding</keyword>
<evidence type="ECO:0000256" key="1">
    <source>
        <dbReference type="ARBA" id="ARBA00022527"/>
    </source>
</evidence>
<evidence type="ECO:0000259" key="6">
    <source>
        <dbReference type="PROSITE" id="PS50011"/>
    </source>
</evidence>
<dbReference type="EMBL" id="KZ523171">
    <property type="protein sequence ID" value="PKU27992.1"/>
    <property type="molecule type" value="Genomic_DNA"/>
</dbReference>
<keyword evidence="5" id="KW-0067">ATP-binding</keyword>
<dbReference type="GO" id="GO:0005634">
    <property type="term" value="C:nucleus"/>
    <property type="evidence" value="ECO:0007669"/>
    <property type="project" value="TreeGrafter"/>
</dbReference>
<dbReference type="Gene3D" id="3.30.200.20">
    <property type="entry name" value="Phosphorylase Kinase, domain 1"/>
    <property type="match status" value="1"/>
</dbReference>
<reference evidence="8" key="1">
    <citation type="submission" date="2017-11" db="EMBL/GenBank/DDBJ databases">
        <authorList>
            <person name="Lima N.C."/>
            <person name="Parody-Merino A.M."/>
            <person name="Battley P.F."/>
            <person name="Fidler A.E."/>
            <person name="Prosdocimi F."/>
        </authorList>
    </citation>
    <scope>NUCLEOTIDE SEQUENCE [LARGE SCALE GENOMIC DNA]</scope>
</reference>
<name>A0A2I0T2J3_LIMLA</name>
<dbReference type="InterPro" id="IPR000719">
    <property type="entry name" value="Prot_kinase_dom"/>
</dbReference>
<accession>A0A2I0T2J3</accession>
<dbReference type="OrthoDB" id="20524at2759"/>
<dbReference type="AlphaFoldDB" id="A0A2I0T2J3"/>
<dbReference type="InterPro" id="IPR011009">
    <property type="entry name" value="Kinase-like_dom_sf"/>
</dbReference>
<keyword evidence="2" id="KW-0808">Transferase</keyword>
<dbReference type="Pfam" id="PF00069">
    <property type="entry name" value="Pkinase"/>
    <property type="match status" value="1"/>
</dbReference>
<dbReference type="FunFam" id="3.30.200.20:FF:000131">
    <property type="entry name" value="Dual specificity protein kinase TTK"/>
    <property type="match status" value="1"/>
</dbReference>
<sequence length="136" mass="16366">MLSCRNFFVNLVWLLPFQKVEFFFEILAVVFQVLNEKKQLYAVKYVNLEEADQQTVESYKNEIAHLSKLQQHSDKIIRLYGYEITDHHIYMVMECGNIDLNSWLKKKKHIDPLERKSYWKNMLEAVHTIHEYGIVK</sequence>
<dbReference type="PANTHER" id="PTHR22974:SF21">
    <property type="entry name" value="DUAL SPECIFICITY PROTEIN KINASE TTK"/>
    <property type="match status" value="1"/>
</dbReference>
<organism evidence="7 8">
    <name type="scientific">Limosa lapponica baueri</name>
    <dbReference type="NCBI Taxonomy" id="1758121"/>
    <lineage>
        <taxon>Eukaryota</taxon>
        <taxon>Metazoa</taxon>
        <taxon>Chordata</taxon>
        <taxon>Craniata</taxon>
        <taxon>Vertebrata</taxon>
        <taxon>Euteleostomi</taxon>
        <taxon>Archelosauria</taxon>
        <taxon>Archosauria</taxon>
        <taxon>Dinosauria</taxon>
        <taxon>Saurischia</taxon>
        <taxon>Theropoda</taxon>
        <taxon>Coelurosauria</taxon>
        <taxon>Aves</taxon>
        <taxon>Neognathae</taxon>
        <taxon>Neoaves</taxon>
        <taxon>Charadriiformes</taxon>
        <taxon>Scolopacidae</taxon>
        <taxon>Limosa</taxon>
    </lineage>
</organism>
<dbReference type="SUPFAM" id="SSF56112">
    <property type="entry name" value="Protein kinase-like (PK-like)"/>
    <property type="match status" value="1"/>
</dbReference>
<dbReference type="PROSITE" id="PS50011">
    <property type="entry name" value="PROTEIN_KINASE_DOM"/>
    <property type="match status" value="1"/>
</dbReference>
<dbReference type="GO" id="GO:0007094">
    <property type="term" value="P:mitotic spindle assembly checkpoint signaling"/>
    <property type="evidence" value="ECO:0007669"/>
    <property type="project" value="TreeGrafter"/>
</dbReference>
<keyword evidence="8" id="KW-1185">Reference proteome</keyword>
<protein>
    <recommendedName>
        <fullName evidence="6">Protein kinase domain-containing protein</fullName>
    </recommendedName>
</protein>
<evidence type="ECO:0000256" key="5">
    <source>
        <dbReference type="ARBA" id="ARBA00022840"/>
    </source>
</evidence>
<evidence type="ECO:0000256" key="3">
    <source>
        <dbReference type="ARBA" id="ARBA00022741"/>
    </source>
</evidence>
<dbReference type="GO" id="GO:0004712">
    <property type="term" value="F:protein serine/threonine/tyrosine kinase activity"/>
    <property type="evidence" value="ECO:0007669"/>
    <property type="project" value="TreeGrafter"/>
</dbReference>
<feature type="domain" description="Protein kinase" evidence="6">
    <location>
        <begin position="1"/>
        <end position="136"/>
    </location>
</feature>
<evidence type="ECO:0000256" key="2">
    <source>
        <dbReference type="ARBA" id="ARBA00022679"/>
    </source>
</evidence>
<reference evidence="8" key="2">
    <citation type="submission" date="2017-12" db="EMBL/GenBank/DDBJ databases">
        <title>Genome sequence of the Bar-tailed Godwit (Limosa lapponica baueri).</title>
        <authorList>
            <person name="Lima N.C.B."/>
            <person name="Parody-Merino A.M."/>
            <person name="Battley P.F."/>
            <person name="Fidler A.E."/>
            <person name="Prosdocimi F."/>
        </authorList>
    </citation>
    <scope>NUCLEOTIDE SEQUENCE [LARGE SCALE GENOMIC DNA]</scope>
</reference>
<dbReference type="GO" id="GO:0033316">
    <property type="term" value="P:meiotic spindle assembly checkpoint signaling"/>
    <property type="evidence" value="ECO:0007669"/>
    <property type="project" value="TreeGrafter"/>
</dbReference>
<dbReference type="PANTHER" id="PTHR22974">
    <property type="entry name" value="MIXED LINEAGE PROTEIN KINASE"/>
    <property type="match status" value="1"/>
</dbReference>
<dbReference type="Proteomes" id="UP000233556">
    <property type="component" value="Unassembled WGS sequence"/>
</dbReference>
<dbReference type="GO" id="GO:0007059">
    <property type="term" value="P:chromosome segregation"/>
    <property type="evidence" value="ECO:0007669"/>
    <property type="project" value="TreeGrafter"/>
</dbReference>
<gene>
    <name evidence="7" type="ORF">llap_21704</name>
</gene>
<dbReference type="GO" id="GO:0000776">
    <property type="term" value="C:kinetochore"/>
    <property type="evidence" value="ECO:0007669"/>
    <property type="project" value="TreeGrafter"/>
</dbReference>